<dbReference type="InterPro" id="IPR036047">
    <property type="entry name" value="F-box-like_dom_sf"/>
</dbReference>
<feature type="non-terminal residue" evidence="3">
    <location>
        <position position="1"/>
    </location>
</feature>
<accession>A0AAV5WBW3</accession>
<keyword evidence="1" id="KW-0175">Coiled coil</keyword>
<dbReference type="EMBL" id="BTSY01000005">
    <property type="protein sequence ID" value="GMT27915.1"/>
    <property type="molecule type" value="Genomic_DNA"/>
</dbReference>
<sequence length="140" mass="16284">YRKGWFENSIKFFFQFGSEPIIDSSTSYTLDSLCSFNGYGSPFFPVEAEKLNKLVERKKRLDTLEEEIAEYREKCAAILELKGRMSSMQEKVKKLSKRAENESEKVEIVNSSIQPMKKLSLLDLPKELISHIFSFLNIRD</sequence>
<gene>
    <name evidence="3" type="ORF">PFISCL1PPCAC_19212</name>
</gene>
<dbReference type="AlphaFoldDB" id="A0AAV5WBW3"/>
<dbReference type="InterPro" id="IPR001810">
    <property type="entry name" value="F-box_dom"/>
</dbReference>
<evidence type="ECO:0000259" key="2">
    <source>
        <dbReference type="PROSITE" id="PS50181"/>
    </source>
</evidence>
<evidence type="ECO:0000313" key="4">
    <source>
        <dbReference type="Proteomes" id="UP001432322"/>
    </source>
</evidence>
<reference evidence="3" key="1">
    <citation type="submission" date="2023-10" db="EMBL/GenBank/DDBJ databases">
        <title>Genome assembly of Pristionchus species.</title>
        <authorList>
            <person name="Yoshida K."/>
            <person name="Sommer R.J."/>
        </authorList>
    </citation>
    <scope>NUCLEOTIDE SEQUENCE</scope>
    <source>
        <strain evidence="3">RS5133</strain>
    </source>
</reference>
<organism evidence="3 4">
    <name type="scientific">Pristionchus fissidentatus</name>
    <dbReference type="NCBI Taxonomy" id="1538716"/>
    <lineage>
        <taxon>Eukaryota</taxon>
        <taxon>Metazoa</taxon>
        <taxon>Ecdysozoa</taxon>
        <taxon>Nematoda</taxon>
        <taxon>Chromadorea</taxon>
        <taxon>Rhabditida</taxon>
        <taxon>Rhabditina</taxon>
        <taxon>Diplogasteromorpha</taxon>
        <taxon>Diplogasteroidea</taxon>
        <taxon>Neodiplogasteridae</taxon>
        <taxon>Pristionchus</taxon>
    </lineage>
</organism>
<comment type="caution">
    <text evidence="3">The sequence shown here is derived from an EMBL/GenBank/DDBJ whole genome shotgun (WGS) entry which is preliminary data.</text>
</comment>
<evidence type="ECO:0000313" key="3">
    <source>
        <dbReference type="EMBL" id="GMT27915.1"/>
    </source>
</evidence>
<feature type="non-terminal residue" evidence="3">
    <location>
        <position position="140"/>
    </location>
</feature>
<evidence type="ECO:0000256" key="1">
    <source>
        <dbReference type="SAM" id="Coils"/>
    </source>
</evidence>
<keyword evidence="4" id="KW-1185">Reference proteome</keyword>
<dbReference type="Proteomes" id="UP001432322">
    <property type="component" value="Unassembled WGS sequence"/>
</dbReference>
<dbReference type="SUPFAM" id="SSF81383">
    <property type="entry name" value="F-box domain"/>
    <property type="match status" value="1"/>
</dbReference>
<feature type="domain" description="F-box" evidence="2">
    <location>
        <begin position="118"/>
        <end position="140"/>
    </location>
</feature>
<protein>
    <recommendedName>
        <fullName evidence="2">F-box domain-containing protein</fullName>
    </recommendedName>
</protein>
<name>A0AAV5WBW3_9BILA</name>
<proteinExistence type="predicted"/>
<feature type="coiled-coil region" evidence="1">
    <location>
        <begin position="47"/>
        <end position="105"/>
    </location>
</feature>
<dbReference type="PROSITE" id="PS50181">
    <property type="entry name" value="FBOX"/>
    <property type="match status" value="1"/>
</dbReference>